<evidence type="ECO:0000313" key="2">
    <source>
        <dbReference type="EMBL" id="ECR0780000.1"/>
    </source>
</evidence>
<feature type="non-terminal residue" evidence="2">
    <location>
        <position position="1"/>
    </location>
</feature>
<organism evidence="2">
    <name type="scientific">Campylobacter jejuni</name>
    <dbReference type="NCBI Taxonomy" id="197"/>
    <lineage>
        <taxon>Bacteria</taxon>
        <taxon>Pseudomonadati</taxon>
        <taxon>Campylobacterota</taxon>
        <taxon>Epsilonproteobacteria</taxon>
        <taxon>Campylobacterales</taxon>
        <taxon>Campylobacteraceae</taxon>
        <taxon>Campylobacter</taxon>
    </lineage>
</organism>
<dbReference type="Pfam" id="PF21349">
    <property type="entry name" value="RUBY_RBDX"/>
    <property type="match status" value="1"/>
</dbReference>
<name>A0A6C7SC35_CAMJU</name>
<proteinExistence type="predicted"/>
<comment type="caution">
    <text evidence="2">The sequence shown here is derived from an EMBL/GenBank/DDBJ whole genome shotgun (WGS) entry which is preliminary data.</text>
</comment>
<protein>
    <submittedName>
        <fullName evidence="2">Rubrerythrin family protein</fullName>
    </submittedName>
</protein>
<sequence length="32" mass="3585">EVCGHIHRGKKAPAACPLCKAPKEYFKREFLG</sequence>
<feature type="domain" description="Rubrerythrin rubredoxin-like" evidence="1">
    <location>
        <begin position="1"/>
        <end position="27"/>
    </location>
</feature>
<dbReference type="AlphaFoldDB" id="A0A6C7SC35"/>
<dbReference type="Gene3D" id="2.20.28.10">
    <property type="match status" value="1"/>
</dbReference>
<evidence type="ECO:0000259" key="1">
    <source>
        <dbReference type="Pfam" id="PF21349"/>
    </source>
</evidence>
<accession>A0A6C7SC35</accession>
<dbReference type="EMBL" id="AAKEDP010000012">
    <property type="protein sequence ID" value="ECR0780000.1"/>
    <property type="molecule type" value="Genomic_DNA"/>
</dbReference>
<dbReference type="InterPro" id="IPR048574">
    <property type="entry name" value="RUBY_RBDX"/>
</dbReference>
<dbReference type="SUPFAM" id="SSF57802">
    <property type="entry name" value="Rubredoxin-like"/>
    <property type="match status" value="1"/>
</dbReference>
<gene>
    <name evidence="2" type="ORF">F0755_05020</name>
</gene>
<reference evidence="2" key="1">
    <citation type="submission" date="2019-09" db="EMBL/GenBank/DDBJ databases">
        <authorList>
            <consortium name="NARMS: The National Antimicrobial Resistance Monitoring System"/>
        </authorList>
    </citation>
    <scope>NUCLEOTIDE SEQUENCE</scope>
    <source>
        <strain evidence="2">FSIS11924281</strain>
    </source>
</reference>